<dbReference type="PANTHER" id="PTHR45947:SF3">
    <property type="entry name" value="SULFOQUINOVOSYL TRANSFERASE SQD2"/>
    <property type="match status" value="1"/>
</dbReference>
<dbReference type="Gene3D" id="3.40.50.2000">
    <property type="entry name" value="Glycogen Phosphorylase B"/>
    <property type="match status" value="2"/>
</dbReference>
<dbReference type="InterPro" id="IPR001296">
    <property type="entry name" value="Glyco_trans_1"/>
</dbReference>
<dbReference type="EMBL" id="SDHZ01000003">
    <property type="protein sequence ID" value="RXK81839.1"/>
    <property type="molecule type" value="Genomic_DNA"/>
</dbReference>
<dbReference type="PANTHER" id="PTHR45947">
    <property type="entry name" value="SULFOQUINOVOSYL TRANSFERASE SQD2"/>
    <property type="match status" value="1"/>
</dbReference>
<dbReference type="Pfam" id="PF00534">
    <property type="entry name" value="Glycos_transf_1"/>
    <property type="match status" value="1"/>
</dbReference>
<comment type="caution">
    <text evidence="3">The sequence shown here is derived from an EMBL/GenBank/DDBJ whole genome shotgun (WGS) entry which is preliminary data.</text>
</comment>
<dbReference type="Pfam" id="PF13439">
    <property type="entry name" value="Glyco_transf_4"/>
    <property type="match status" value="1"/>
</dbReference>
<keyword evidence="3" id="KW-0808">Transferase</keyword>
<evidence type="ECO:0000313" key="4">
    <source>
        <dbReference type="Proteomes" id="UP000290545"/>
    </source>
</evidence>
<dbReference type="GO" id="GO:0016758">
    <property type="term" value="F:hexosyltransferase activity"/>
    <property type="evidence" value="ECO:0007669"/>
    <property type="project" value="TreeGrafter"/>
</dbReference>
<keyword evidence="4" id="KW-1185">Reference proteome</keyword>
<organism evidence="3 4">
    <name type="scientific">Filimonas effusa</name>
    <dbReference type="NCBI Taxonomy" id="2508721"/>
    <lineage>
        <taxon>Bacteria</taxon>
        <taxon>Pseudomonadati</taxon>
        <taxon>Bacteroidota</taxon>
        <taxon>Chitinophagia</taxon>
        <taxon>Chitinophagales</taxon>
        <taxon>Chitinophagaceae</taxon>
        <taxon>Filimonas</taxon>
    </lineage>
</organism>
<protein>
    <submittedName>
        <fullName evidence="3">Glycosyltransferase family 1 protein</fullName>
    </submittedName>
</protein>
<dbReference type="InterPro" id="IPR028098">
    <property type="entry name" value="Glyco_trans_4-like_N"/>
</dbReference>
<feature type="domain" description="Glycosyl transferase family 1" evidence="1">
    <location>
        <begin position="191"/>
        <end position="355"/>
    </location>
</feature>
<dbReference type="RefSeq" id="WP_129005236.1">
    <property type="nucleotide sequence ID" value="NZ_SDHZ01000003.1"/>
</dbReference>
<gene>
    <name evidence="3" type="ORF">ESB13_18800</name>
</gene>
<dbReference type="CDD" id="cd03808">
    <property type="entry name" value="GT4_CapM-like"/>
    <property type="match status" value="1"/>
</dbReference>
<reference evidence="3 4" key="1">
    <citation type="submission" date="2019-01" db="EMBL/GenBank/DDBJ databases">
        <title>Filimonas sp. strain TTM-71.</title>
        <authorList>
            <person name="Chen W.-M."/>
        </authorList>
    </citation>
    <scope>NUCLEOTIDE SEQUENCE [LARGE SCALE GENOMIC DNA]</scope>
    <source>
        <strain evidence="3 4">TTM-71</strain>
    </source>
</reference>
<dbReference type="InterPro" id="IPR050194">
    <property type="entry name" value="Glycosyltransferase_grp1"/>
</dbReference>
<dbReference type="OrthoDB" id="9790710at2"/>
<evidence type="ECO:0000259" key="2">
    <source>
        <dbReference type="Pfam" id="PF13439"/>
    </source>
</evidence>
<sequence>MKCLHVVNISFVLPYYIGGQFDFLRDKGVSFYVACTPSEFLNQYAEEKNFFSIPITVAREINIIKDVKSVFELVRVIRKNKIDVVIGHTPKGGLLAMTASYLAGRKNRIYFRHGLMYETSKGMKKVLLKSIEKLTGMLASKVVCVSPSVLEISNREALSDAGKNIILNRGTCNGIDLRRFNKTAVCHKRVEEVRRKYGINSDKKIIGYVGRLVNDKGINELVGGWRLLREKYSDIILLLAGPFEDRDSLPERTKEVLRNDESIICTGLIDEVELFYSMMDFFILPSYREGFPTVVLEASAMELPVLTTRVTGCCDSIRDGETGCFIENDPTDIANKMKYYLDNPEIAKEHGRNGRIFVEKNFQQEIIWNDIASLIFNLDNHENHNNRQ</sequence>
<dbReference type="AlphaFoldDB" id="A0A4Q1D3F6"/>
<evidence type="ECO:0000313" key="3">
    <source>
        <dbReference type="EMBL" id="RXK81839.1"/>
    </source>
</evidence>
<name>A0A4Q1D3F6_9BACT</name>
<feature type="domain" description="Glycosyltransferase subfamily 4-like N-terminal" evidence="2">
    <location>
        <begin position="24"/>
        <end position="152"/>
    </location>
</feature>
<evidence type="ECO:0000259" key="1">
    <source>
        <dbReference type="Pfam" id="PF00534"/>
    </source>
</evidence>
<accession>A0A4Q1D3F6</accession>
<proteinExistence type="predicted"/>
<dbReference type="SUPFAM" id="SSF53756">
    <property type="entry name" value="UDP-Glycosyltransferase/glycogen phosphorylase"/>
    <property type="match status" value="1"/>
</dbReference>
<dbReference type="Proteomes" id="UP000290545">
    <property type="component" value="Unassembled WGS sequence"/>
</dbReference>